<dbReference type="OrthoDB" id="6024794at2"/>
<keyword evidence="2" id="KW-1185">Reference proteome</keyword>
<dbReference type="SUPFAM" id="SSF55961">
    <property type="entry name" value="Bet v1-like"/>
    <property type="match status" value="1"/>
</dbReference>
<name>A0A370F8N5_9BURK</name>
<dbReference type="RefSeq" id="WP_017758068.1">
    <property type="nucleotide sequence ID" value="NZ_QQAV01000010.1"/>
</dbReference>
<reference evidence="1 2" key="1">
    <citation type="submission" date="2018-07" db="EMBL/GenBank/DDBJ databases">
        <title>Genomic Encyclopedia of Type Strains, Phase IV (KMG-IV): sequencing the most valuable type-strain genomes for metagenomic binning, comparative biology and taxonomic classification.</title>
        <authorList>
            <person name="Goeker M."/>
        </authorList>
    </citation>
    <scope>NUCLEOTIDE SEQUENCE [LARGE SCALE GENOMIC DNA]</scope>
    <source>
        <strain evidence="1 2">DSM 21352</strain>
    </source>
</reference>
<dbReference type="CDD" id="cd07821">
    <property type="entry name" value="PYR_PYL_RCAR_like"/>
    <property type="match status" value="1"/>
</dbReference>
<gene>
    <name evidence="1" type="ORF">DFR41_110158</name>
</gene>
<dbReference type="EMBL" id="QQAV01000010">
    <property type="protein sequence ID" value="RDI20750.1"/>
    <property type="molecule type" value="Genomic_DNA"/>
</dbReference>
<evidence type="ECO:0000313" key="1">
    <source>
        <dbReference type="EMBL" id="RDI20750.1"/>
    </source>
</evidence>
<dbReference type="Gene3D" id="3.30.530.20">
    <property type="match status" value="1"/>
</dbReference>
<accession>A0A370F8N5</accession>
<dbReference type="InterPro" id="IPR019587">
    <property type="entry name" value="Polyketide_cyclase/dehydratase"/>
</dbReference>
<dbReference type="AlphaFoldDB" id="A0A370F8N5"/>
<proteinExistence type="predicted"/>
<comment type="caution">
    <text evidence="1">The sequence shown here is derived from an EMBL/GenBank/DDBJ whole genome shotgun (WGS) entry which is preliminary data.</text>
</comment>
<dbReference type="Proteomes" id="UP000255265">
    <property type="component" value="Unassembled WGS sequence"/>
</dbReference>
<organism evidence="1 2">
    <name type="scientific">Pseudacidovorax intermedius</name>
    <dbReference type="NCBI Taxonomy" id="433924"/>
    <lineage>
        <taxon>Bacteria</taxon>
        <taxon>Pseudomonadati</taxon>
        <taxon>Pseudomonadota</taxon>
        <taxon>Betaproteobacteria</taxon>
        <taxon>Burkholderiales</taxon>
        <taxon>Comamonadaceae</taxon>
        <taxon>Pseudacidovorax</taxon>
    </lineage>
</organism>
<sequence length="139" mass="15176">MATIHREINIEAPAEQLWDAMRDPGALHTRLVPGFVVACDMEPVGADGLQVRKLRFGNDLEARELIVDIDDTRRRIAWSAVGGRLKHHNASAEVQPDGEGRCRVLWTADVLPHFLAPAIATMIEAGLAAMKAHAELPGT</sequence>
<evidence type="ECO:0000313" key="2">
    <source>
        <dbReference type="Proteomes" id="UP000255265"/>
    </source>
</evidence>
<dbReference type="Pfam" id="PF10604">
    <property type="entry name" value="Polyketide_cyc2"/>
    <property type="match status" value="1"/>
</dbReference>
<dbReference type="InterPro" id="IPR023393">
    <property type="entry name" value="START-like_dom_sf"/>
</dbReference>
<protein>
    <submittedName>
        <fullName evidence="1">Carbon monoxide dehydrogenase subunit G</fullName>
    </submittedName>
</protein>